<reference evidence="1 2" key="1">
    <citation type="journal article" date="2019" name="Science">
        <title>Social genes are selection hotspots in kin groups of a soil microbe.</title>
        <authorList>
            <person name="Wielgoss S."/>
            <person name="Wolfensberger R."/>
            <person name="Sun L."/>
            <person name="Fiegna F."/>
            <person name="Velicer G.J."/>
        </authorList>
    </citation>
    <scope>NUCLEOTIDE SEQUENCE [LARGE SCALE GENOMIC DNA]</scope>
    <source>
        <strain evidence="1 2">MC3.5.9c15</strain>
    </source>
</reference>
<sequence length="73" mass="7932">MRLGQLVQNIKGLTHMVYVTKFRRAAKQLTIGINGGAKWLVTPLLQNASILAANQHGTSAHTSVEVLNLLLDP</sequence>
<evidence type="ECO:0000313" key="2">
    <source>
        <dbReference type="Proteomes" id="UP000320179"/>
    </source>
</evidence>
<accession>A0AAE6KQQ6</accession>
<organism evidence="1 2">
    <name type="scientific">Myxococcus xanthus</name>
    <dbReference type="NCBI Taxonomy" id="34"/>
    <lineage>
        <taxon>Bacteria</taxon>
        <taxon>Pseudomonadati</taxon>
        <taxon>Myxococcota</taxon>
        <taxon>Myxococcia</taxon>
        <taxon>Myxococcales</taxon>
        <taxon>Cystobacterineae</taxon>
        <taxon>Myxococcaceae</taxon>
        <taxon>Myxococcus</taxon>
    </lineage>
</organism>
<name>A0AAE6KQQ6_MYXXA</name>
<dbReference type="AlphaFoldDB" id="A0AAE6KQQ6"/>
<gene>
    <name evidence="1" type="ORF">BHS09_04545</name>
</gene>
<protein>
    <submittedName>
        <fullName evidence="1">Uncharacterized protein</fullName>
    </submittedName>
</protein>
<dbReference type="EMBL" id="CP017174">
    <property type="protein sequence ID" value="QDE66324.1"/>
    <property type="molecule type" value="Genomic_DNA"/>
</dbReference>
<proteinExistence type="predicted"/>
<evidence type="ECO:0000313" key="1">
    <source>
        <dbReference type="EMBL" id="QDE66324.1"/>
    </source>
</evidence>
<dbReference type="Proteomes" id="UP000320179">
    <property type="component" value="Chromosome"/>
</dbReference>